<dbReference type="RefSeq" id="WP_377374225.1">
    <property type="nucleotide sequence ID" value="NZ_JBHSSW010000001.1"/>
</dbReference>
<dbReference type="EMBL" id="JBHSSW010000001">
    <property type="protein sequence ID" value="MFC6196605.1"/>
    <property type="molecule type" value="Genomic_DNA"/>
</dbReference>
<reference evidence="2" key="1">
    <citation type="journal article" date="2019" name="Int. J. Syst. Evol. Microbiol.">
        <title>The Global Catalogue of Microorganisms (GCM) 10K type strain sequencing project: providing services to taxonomists for standard genome sequencing and annotation.</title>
        <authorList>
            <consortium name="The Broad Institute Genomics Platform"/>
            <consortium name="The Broad Institute Genome Sequencing Center for Infectious Disease"/>
            <person name="Wu L."/>
            <person name="Ma J."/>
        </authorList>
    </citation>
    <scope>NUCLEOTIDE SEQUENCE [LARGE SCALE GENOMIC DNA]</scope>
    <source>
        <strain evidence="2">CGMCC-1.15741</strain>
    </source>
</reference>
<gene>
    <name evidence="1" type="ORF">ACFQDM_00870</name>
</gene>
<organism evidence="1 2">
    <name type="scientific">Ponticaulis profundi</name>
    <dbReference type="NCBI Taxonomy" id="2665222"/>
    <lineage>
        <taxon>Bacteria</taxon>
        <taxon>Pseudomonadati</taxon>
        <taxon>Pseudomonadota</taxon>
        <taxon>Alphaproteobacteria</taxon>
        <taxon>Hyphomonadales</taxon>
        <taxon>Hyphomonadaceae</taxon>
        <taxon>Ponticaulis</taxon>
    </lineage>
</organism>
<proteinExistence type="predicted"/>
<dbReference type="Proteomes" id="UP001596303">
    <property type="component" value="Unassembled WGS sequence"/>
</dbReference>
<dbReference type="InterPro" id="IPR011008">
    <property type="entry name" value="Dimeric_a/b-barrel"/>
</dbReference>
<name>A0ABW1S4T2_9PROT</name>
<evidence type="ECO:0000313" key="2">
    <source>
        <dbReference type="Proteomes" id="UP001596303"/>
    </source>
</evidence>
<keyword evidence="2" id="KW-1185">Reference proteome</keyword>
<protein>
    <submittedName>
        <fullName evidence="1">YciI family protein</fullName>
    </submittedName>
</protein>
<comment type="caution">
    <text evidence="1">The sequence shown here is derived from an EMBL/GenBank/DDBJ whole genome shotgun (WGS) entry which is preliminary data.</text>
</comment>
<accession>A0ABW1S4T2</accession>
<dbReference type="SUPFAM" id="SSF54909">
    <property type="entry name" value="Dimeric alpha+beta barrel"/>
    <property type="match status" value="1"/>
</dbReference>
<evidence type="ECO:0000313" key="1">
    <source>
        <dbReference type="EMBL" id="MFC6196605.1"/>
    </source>
</evidence>
<dbReference type="Gene3D" id="3.30.70.1060">
    <property type="entry name" value="Dimeric alpha+beta barrel"/>
    <property type="match status" value="1"/>
</dbReference>
<sequence>MRFMLIIHHSEAAWVTPSLVRDIEDWVDALKQDGRYITGGAMEPAGLANTITRNEKNEIVRHEGPLHDHPIVFAAFELISCKSAQEAEDIARTHPAFIYDDTVIEVRRMWDEMHGEMLRKPSSD</sequence>